<sequence length="95" mass="9789">MLPPGKALSPTISPGGGPLPQGLRKTPMTSPFSPYYHCNSVLRSPASNHCQSPGTLPTILSPGRSPTAQTPGQSSPNGSQVSINSNGQHKKDGEN</sequence>
<dbReference type="EMBL" id="EU953785">
    <property type="protein sequence ID" value="ACG25903.1"/>
    <property type="molecule type" value="mRNA"/>
</dbReference>
<organism evidence="2">
    <name type="scientific">Zea mays</name>
    <name type="common">Maize</name>
    <dbReference type="NCBI Taxonomy" id="4577"/>
    <lineage>
        <taxon>Eukaryota</taxon>
        <taxon>Viridiplantae</taxon>
        <taxon>Streptophyta</taxon>
        <taxon>Embryophyta</taxon>
        <taxon>Tracheophyta</taxon>
        <taxon>Spermatophyta</taxon>
        <taxon>Magnoliopsida</taxon>
        <taxon>Liliopsida</taxon>
        <taxon>Poales</taxon>
        <taxon>Poaceae</taxon>
        <taxon>PACMAD clade</taxon>
        <taxon>Panicoideae</taxon>
        <taxon>Andropogonodae</taxon>
        <taxon>Andropogoneae</taxon>
        <taxon>Tripsacinae</taxon>
        <taxon>Zea</taxon>
    </lineage>
</organism>
<reference evidence="2" key="1">
    <citation type="journal article" date="2009" name="Plant Mol. Biol.">
        <title>Insights into corn genes derived from large-scale cDNA sequencing.</title>
        <authorList>
            <person name="Alexandrov N.N."/>
            <person name="Brover V.V."/>
            <person name="Freidin S."/>
            <person name="Troukhan M.E."/>
            <person name="Tatarinova T.V."/>
            <person name="Zhang H."/>
            <person name="Swaller T.J."/>
            <person name="Lu Y.P."/>
            <person name="Bouck J."/>
            <person name="Flavell R.B."/>
            <person name="Feldmann K.A."/>
        </authorList>
    </citation>
    <scope>NUCLEOTIDE SEQUENCE</scope>
</reference>
<accession>B6SM20</accession>
<proteinExistence type="evidence at transcript level"/>
<protein>
    <submittedName>
        <fullName evidence="2">Uncharacterized protein</fullName>
    </submittedName>
</protein>
<dbReference type="ExpressionAtlas" id="B6SM20">
    <property type="expression patterns" value="baseline and differential"/>
</dbReference>
<feature type="compositionally biased region" description="Polar residues" evidence="1">
    <location>
        <begin position="64"/>
        <end position="87"/>
    </location>
</feature>
<feature type="compositionally biased region" description="Polar residues" evidence="1">
    <location>
        <begin position="41"/>
        <end position="55"/>
    </location>
</feature>
<feature type="region of interest" description="Disordered" evidence="1">
    <location>
        <begin position="1"/>
        <end position="95"/>
    </location>
</feature>
<name>B6SM20_MAIZE</name>
<evidence type="ECO:0000313" key="2">
    <source>
        <dbReference type="EMBL" id="ACG25903.1"/>
    </source>
</evidence>
<evidence type="ECO:0000256" key="1">
    <source>
        <dbReference type="SAM" id="MobiDB-lite"/>
    </source>
</evidence>
<dbReference type="AlphaFoldDB" id="B6SM20"/>